<keyword evidence="2" id="KW-1185">Reference proteome</keyword>
<organism evidence="1 2">
    <name type="scientific">Panicum miliaceum</name>
    <name type="common">Proso millet</name>
    <name type="synonym">Broomcorn millet</name>
    <dbReference type="NCBI Taxonomy" id="4540"/>
    <lineage>
        <taxon>Eukaryota</taxon>
        <taxon>Viridiplantae</taxon>
        <taxon>Streptophyta</taxon>
        <taxon>Embryophyta</taxon>
        <taxon>Tracheophyta</taxon>
        <taxon>Spermatophyta</taxon>
        <taxon>Magnoliopsida</taxon>
        <taxon>Liliopsida</taxon>
        <taxon>Poales</taxon>
        <taxon>Poaceae</taxon>
        <taxon>PACMAD clade</taxon>
        <taxon>Panicoideae</taxon>
        <taxon>Panicodae</taxon>
        <taxon>Paniceae</taxon>
        <taxon>Panicinae</taxon>
        <taxon>Panicum</taxon>
        <taxon>Panicum sect. Panicum</taxon>
    </lineage>
</organism>
<gene>
    <name evidence="1" type="ORF">C2845_PM02G07950</name>
</gene>
<accession>A0A3L6SFJ8</accession>
<evidence type="ECO:0000313" key="1">
    <source>
        <dbReference type="EMBL" id="RLN19810.1"/>
    </source>
</evidence>
<reference evidence="2" key="1">
    <citation type="journal article" date="2019" name="Nat. Commun.">
        <title>The genome of broomcorn millet.</title>
        <authorList>
            <person name="Zou C."/>
            <person name="Miki D."/>
            <person name="Li D."/>
            <person name="Tang Q."/>
            <person name="Xiao L."/>
            <person name="Rajput S."/>
            <person name="Deng P."/>
            <person name="Jia W."/>
            <person name="Huang R."/>
            <person name="Zhang M."/>
            <person name="Sun Y."/>
            <person name="Hu J."/>
            <person name="Fu X."/>
            <person name="Schnable P.S."/>
            <person name="Li F."/>
            <person name="Zhang H."/>
            <person name="Feng B."/>
            <person name="Zhu X."/>
            <person name="Liu R."/>
            <person name="Schnable J.C."/>
            <person name="Zhu J.-K."/>
            <person name="Zhang H."/>
        </authorList>
    </citation>
    <scope>NUCLEOTIDE SEQUENCE [LARGE SCALE GENOMIC DNA]</scope>
</reference>
<name>A0A3L6SFJ8_PANMI</name>
<protein>
    <submittedName>
        <fullName evidence="1">Uncharacterized protein</fullName>
    </submittedName>
</protein>
<dbReference type="Proteomes" id="UP000275267">
    <property type="component" value="Unassembled WGS sequence"/>
</dbReference>
<proteinExistence type="predicted"/>
<comment type="caution">
    <text evidence="1">The sequence shown here is derived from an EMBL/GenBank/DDBJ whole genome shotgun (WGS) entry which is preliminary data.</text>
</comment>
<evidence type="ECO:0000313" key="2">
    <source>
        <dbReference type="Proteomes" id="UP000275267"/>
    </source>
</evidence>
<dbReference type="AlphaFoldDB" id="A0A3L6SFJ8"/>
<dbReference type="EMBL" id="PQIB02000005">
    <property type="protein sequence ID" value="RLN19810.1"/>
    <property type="molecule type" value="Genomic_DNA"/>
</dbReference>
<sequence>MPSPPPGAPCSPFSSTVRAARALLQCARGARRVRRRGDGGAVREAAAEEGSRLRRIRCHSPVAWNRLPQLPTGGRRGIGGSDHRHLLVPANPSSDGAALFFARERRERERETRRRTGEPYFLHSGLFLKKNHICTPRGLGLLQDVFSNLDPTGRRHDS</sequence>